<feature type="non-terminal residue" evidence="3">
    <location>
        <position position="1"/>
    </location>
</feature>
<keyword evidence="2" id="KW-0472">Membrane</keyword>
<feature type="transmembrane region" description="Helical" evidence="2">
    <location>
        <begin position="134"/>
        <end position="156"/>
    </location>
</feature>
<evidence type="ECO:0000256" key="1">
    <source>
        <dbReference type="SAM" id="MobiDB-lite"/>
    </source>
</evidence>
<feature type="transmembrane region" description="Helical" evidence="2">
    <location>
        <begin position="254"/>
        <end position="281"/>
    </location>
</feature>
<dbReference type="EMBL" id="CAJHNH020001243">
    <property type="protein sequence ID" value="CAG5122217.1"/>
    <property type="molecule type" value="Genomic_DNA"/>
</dbReference>
<keyword evidence="2" id="KW-1133">Transmembrane helix</keyword>
<feature type="transmembrane region" description="Helical" evidence="2">
    <location>
        <begin position="69"/>
        <end position="91"/>
    </location>
</feature>
<reference evidence="3" key="1">
    <citation type="submission" date="2021-04" db="EMBL/GenBank/DDBJ databases">
        <authorList>
            <consortium name="Molecular Ecology Group"/>
        </authorList>
    </citation>
    <scope>NUCLEOTIDE SEQUENCE</scope>
</reference>
<evidence type="ECO:0000256" key="2">
    <source>
        <dbReference type="SAM" id="Phobius"/>
    </source>
</evidence>
<comment type="caution">
    <text evidence="3">The sequence shown here is derived from an EMBL/GenBank/DDBJ whole genome shotgun (WGS) entry which is preliminary data.</text>
</comment>
<feature type="transmembrane region" description="Helical" evidence="2">
    <location>
        <begin position="103"/>
        <end position="122"/>
    </location>
</feature>
<dbReference type="OrthoDB" id="6157930at2759"/>
<feature type="compositionally biased region" description="Basic residues" evidence="1">
    <location>
        <begin position="25"/>
        <end position="34"/>
    </location>
</feature>
<organism evidence="3 4">
    <name type="scientific">Candidula unifasciata</name>
    <dbReference type="NCBI Taxonomy" id="100452"/>
    <lineage>
        <taxon>Eukaryota</taxon>
        <taxon>Metazoa</taxon>
        <taxon>Spiralia</taxon>
        <taxon>Lophotrochozoa</taxon>
        <taxon>Mollusca</taxon>
        <taxon>Gastropoda</taxon>
        <taxon>Heterobranchia</taxon>
        <taxon>Euthyneura</taxon>
        <taxon>Panpulmonata</taxon>
        <taxon>Eupulmonata</taxon>
        <taxon>Stylommatophora</taxon>
        <taxon>Helicina</taxon>
        <taxon>Helicoidea</taxon>
        <taxon>Geomitridae</taxon>
        <taxon>Candidula</taxon>
    </lineage>
</organism>
<dbReference type="Proteomes" id="UP000678393">
    <property type="component" value="Unassembled WGS sequence"/>
</dbReference>
<keyword evidence="2" id="KW-0812">Transmembrane</keyword>
<feature type="compositionally biased region" description="Polar residues" evidence="1">
    <location>
        <begin position="1"/>
        <end position="11"/>
    </location>
</feature>
<sequence length="308" mass="33788">MEQDQPLSHSSLKILLNPKPPERNHVRRDRRYTSRRQPGSIPHFSRSPRIFTNQVEASSNSQRSLGSKLLILAPAFAFQFCVVLTSVFSVVNLRLLSVPPEYASVHLIVSAAISIALVVAVQKCSSGWTDSRNILSRFLVCFTAYLFLGTLLVLIANVDKLFQADLRNLNVTGNATFSFPDQVKAGQVKVDETKEDQAIFHDENNIDRTVFANVTADRQDILLNAVDTYSEIGLASVSMFCSKRMSTSSLYSQILAFVGYVIMASAFSSGHFLMSAVGAYLSEADHQAGVSSVELVVAAFGGCFTSFI</sequence>
<gene>
    <name evidence="3" type="ORF">CUNI_LOCUS7775</name>
</gene>
<keyword evidence="4" id="KW-1185">Reference proteome</keyword>
<evidence type="ECO:0000313" key="4">
    <source>
        <dbReference type="Proteomes" id="UP000678393"/>
    </source>
</evidence>
<proteinExistence type="predicted"/>
<evidence type="ECO:0000313" key="3">
    <source>
        <dbReference type="EMBL" id="CAG5122217.1"/>
    </source>
</evidence>
<feature type="region of interest" description="Disordered" evidence="1">
    <location>
        <begin position="1"/>
        <end position="46"/>
    </location>
</feature>
<dbReference type="AlphaFoldDB" id="A0A8S3YYH1"/>
<feature type="non-terminal residue" evidence="3">
    <location>
        <position position="308"/>
    </location>
</feature>
<protein>
    <submittedName>
        <fullName evidence="3">Uncharacterized protein</fullName>
    </submittedName>
</protein>
<name>A0A8S3YYH1_9EUPU</name>
<accession>A0A8S3YYH1</accession>